<proteinExistence type="predicted"/>
<dbReference type="Pfam" id="PF10101">
    <property type="entry name" value="DUF2339"/>
    <property type="match status" value="2"/>
</dbReference>
<feature type="transmembrane region" description="Helical" evidence="2">
    <location>
        <begin position="174"/>
        <end position="191"/>
    </location>
</feature>
<feature type="transmembrane region" description="Helical" evidence="2">
    <location>
        <begin position="371"/>
        <end position="390"/>
    </location>
</feature>
<feature type="transmembrane region" description="Helical" evidence="2">
    <location>
        <begin position="247"/>
        <end position="269"/>
    </location>
</feature>
<feature type="transmembrane region" description="Helical" evidence="2">
    <location>
        <begin position="566"/>
        <end position="587"/>
    </location>
</feature>
<feature type="transmembrane region" description="Helical" evidence="2">
    <location>
        <begin position="145"/>
        <end position="168"/>
    </location>
</feature>
<feature type="transmembrane region" description="Helical" evidence="2">
    <location>
        <begin position="83"/>
        <end position="105"/>
    </location>
</feature>
<feature type="compositionally biased region" description="Basic and acidic residues" evidence="1">
    <location>
        <begin position="29"/>
        <end position="62"/>
    </location>
</feature>
<reference evidence="4" key="1">
    <citation type="submission" date="2017-01" db="EMBL/GenBank/DDBJ databases">
        <authorList>
            <person name="Varghese N."/>
            <person name="Submissions S."/>
        </authorList>
    </citation>
    <scope>NUCLEOTIDE SEQUENCE [LARGE SCALE GENOMIC DNA]</scope>
    <source>
        <strain evidence="4">DSM 23127</strain>
    </source>
</reference>
<evidence type="ECO:0000313" key="4">
    <source>
        <dbReference type="Proteomes" id="UP000187608"/>
    </source>
</evidence>
<feature type="region of interest" description="Disordered" evidence="1">
    <location>
        <begin position="29"/>
        <end position="67"/>
    </location>
</feature>
<dbReference type="Proteomes" id="UP000187608">
    <property type="component" value="Unassembled WGS sequence"/>
</dbReference>
<dbReference type="AlphaFoldDB" id="A0A1N7J9P2"/>
<feature type="transmembrane region" description="Helical" evidence="2">
    <location>
        <begin position="542"/>
        <end position="560"/>
    </location>
</feature>
<feature type="transmembrane region" description="Helical" evidence="2">
    <location>
        <begin position="487"/>
        <end position="509"/>
    </location>
</feature>
<feature type="transmembrane region" description="Helical" evidence="2">
    <location>
        <begin position="515"/>
        <end position="535"/>
    </location>
</feature>
<name>A0A1N7J9P2_9BACI</name>
<dbReference type="EMBL" id="FTOC01000004">
    <property type="protein sequence ID" value="SIS46030.1"/>
    <property type="molecule type" value="Genomic_DNA"/>
</dbReference>
<keyword evidence="2" id="KW-0472">Membrane</keyword>
<dbReference type="RefSeq" id="WP_076558436.1">
    <property type="nucleotide sequence ID" value="NZ_FTOC01000004.1"/>
</dbReference>
<keyword evidence="2" id="KW-1133">Transmembrane helix</keyword>
<protein>
    <submittedName>
        <fullName evidence="3">Predicted membrane protein</fullName>
    </submittedName>
</protein>
<evidence type="ECO:0000256" key="1">
    <source>
        <dbReference type="SAM" id="MobiDB-lite"/>
    </source>
</evidence>
<feature type="transmembrane region" description="Helical" evidence="2">
    <location>
        <begin position="419"/>
        <end position="439"/>
    </location>
</feature>
<feature type="transmembrane region" description="Helical" evidence="2">
    <location>
        <begin position="198"/>
        <end position="215"/>
    </location>
</feature>
<keyword evidence="2" id="KW-0812">Transmembrane</keyword>
<feature type="transmembrane region" description="Helical" evidence="2">
    <location>
        <begin position="221"/>
        <end position="240"/>
    </location>
</feature>
<keyword evidence="4" id="KW-1185">Reference proteome</keyword>
<accession>A0A1N7J9P2</accession>
<dbReference type="InterPro" id="IPR019286">
    <property type="entry name" value="DUF2339_TM"/>
</dbReference>
<feature type="transmembrane region" description="Helical" evidence="2">
    <location>
        <begin position="347"/>
        <end position="364"/>
    </location>
</feature>
<feature type="transmembrane region" description="Helical" evidence="2">
    <location>
        <begin position="284"/>
        <end position="301"/>
    </location>
</feature>
<feature type="transmembrane region" description="Helical" evidence="2">
    <location>
        <begin position="445"/>
        <end position="466"/>
    </location>
</feature>
<dbReference type="PANTHER" id="PTHR38434:SF1">
    <property type="entry name" value="BLL2549 PROTEIN"/>
    <property type="match status" value="1"/>
</dbReference>
<dbReference type="STRING" id="570947.SAMN05421687_104224"/>
<dbReference type="PANTHER" id="PTHR38434">
    <property type="entry name" value="BLL2549 PROTEIN"/>
    <property type="match status" value="1"/>
</dbReference>
<feature type="transmembrane region" description="Helical" evidence="2">
    <location>
        <begin position="396"/>
        <end position="412"/>
    </location>
</feature>
<sequence>MSEENETNEELSRRLDSLEAEMKEIKELLHEERKSEGGKGERPEPESHGQDKRQWLSPKEKYSPLSEKQSSFRKPNFKDWESVIGQVWLPRIFIIVLLLGVLWAFQSAVENNWITEPIRLVLGYVASVFLLFLGEKQLSSERRGLGITLIGGATGIWIFATFAGAVLYDLFTPMIAFLLYVLCIGSGVVLAEIHKSQALAVYLGIAGFLVPFLVGGEEGNFAVFFTYEVFLTLCLGIYAWRKKKIIVLYVATLLPPVVFFFYTLITALAESGMESVGTFTQEDLFAVFIIIIHVLLSAGTYTEKASVKSKGMLLSLSYAAALFWAGVTLFTPSFVYEAGWLNLNLSIYTALVVAAMSIYGVLAMKRKEGGFFHYYTLFSVVAATVFLVILFDYEGYTLLFIAESYLLFRLGVKIHSSLQLFIGSSMYGISGLATLYHIVEMEWGLTSVLFEGILFIAVSVLLYRLLRSDEDTISKENRRFGVLSTGIGVVGFTLVLLTRVVHLGAYEYFFTYRDVLVSVSWLMFAIGVLMSGIYLQKQSLRIFAVVWIFVTLAKALLVDISYLDPIIRGILFILIGAVGVLVSRFYYTDKHSKKEE</sequence>
<dbReference type="OrthoDB" id="1805246at2"/>
<gene>
    <name evidence="3" type="ORF">SAMN05421687_104224</name>
</gene>
<feature type="transmembrane region" description="Helical" evidence="2">
    <location>
        <begin position="117"/>
        <end position="133"/>
    </location>
</feature>
<evidence type="ECO:0000256" key="2">
    <source>
        <dbReference type="SAM" id="Phobius"/>
    </source>
</evidence>
<feature type="transmembrane region" description="Helical" evidence="2">
    <location>
        <begin position="313"/>
        <end position="335"/>
    </location>
</feature>
<organism evidence="3 4">
    <name type="scientific">Salimicrobium flavidum</name>
    <dbReference type="NCBI Taxonomy" id="570947"/>
    <lineage>
        <taxon>Bacteria</taxon>
        <taxon>Bacillati</taxon>
        <taxon>Bacillota</taxon>
        <taxon>Bacilli</taxon>
        <taxon>Bacillales</taxon>
        <taxon>Bacillaceae</taxon>
        <taxon>Salimicrobium</taxon>
    </lineage>
</organism>
<evidence type="ECO:0000313" key="3">
    <source>
        <dbReference type="EMBL" id="SIS46030.1"/>
    </source>
</evidence>